<dbReference type="Proteomes" id="UP000831701">
    <property type="component" value="Chromosome 6"/>
</dbReference>
<proteinExistence type="predicted"/>
<comment type="caution">
    <text evidence="1">The sequence shown here is derived from an EMBL/GenBank/DDBJ whole genome shotgun (WGS) entry which is preliminary data.</text>
</comment>
<evidence type="ECO:0000313" key="1">
    <source>
        <dbReference type="EMBL" id="KAI3371296.1"/>
    </source>
</evidence>
<sequence length="530" mass="59902">GRTPSEQRQLEVRERSEVERSILMFAEMTPGSNLAFSRKGVYPTSFEMPYNISIERNCCVLCKQQKPRSDRVCHFSGSRTKDQKHTKSPCLRTCLTFCFKDRARMEHREPPVDPPAEGAEGRLRELASKWFIDTQVPLIVHNGFFPTWFLGFITRKDAEEILREKELGCFLIRLSDKAIGYILSYRGRDRCRHFVINQTESGQFVVCGDTEGHNTVSHLIEYYKTSPIQPFGEYLTSACFEALNEELYDIIQVSPKDKPPVTARAVKNTQKHQINSGSEQPPTRPPKGNRTHEEVPPLPRRSRNLDAAPLIDPDKVLYAQLRKQSPREIPRFQHICQDNLAGNNLGRAEKSTSQDQKTRRCSPPSGPETVYSELGLLDSKSRSLPLLDSSSDGEQSYRLSAPPHTSQRLSPKPPRPAACYGPERTDVCSRPSSSHSLEYMDDAAVYHLAGRPTSPHATYSETRPPTSERHSDSVYTKVSGEALVSHLSHVNTYELIPGHENAASPKPNSNTYEPLEDIRPKHHNSSWGLK</sequence>
<keyword evidence="2" id="KW-1185">Reference proteome</keyword>
<accession>A0ACB8WU78</accession>
<feature type="non-terminal residue" evidence="1">
    <location>
        <position position="530"/>
    </location>
</feature>
<organism evidence="1 2">
    <name type="scientific">Scortum barcoo</name>
    <name type="common">barcoo grunter</name>
    <dbReference type="NCBI Taxonomy" id="214431"/>
    <lineage>
        <taxon>Eukaryota</taxon>
        <taxon>Metazoa</taxon>
        <taxon>Chordata</taxon>
        <taxon>Craniata</taxon>
        <taxon>Vertebrata</taxon>
        <taxon>Euteleostomi</taxon>
        <taxon>Actinopterygii</taxon>
        <taxon>Neopterygii</taxon>
        <taxon>Teleostei</taxon>
        <taxon>Neoteleostei</taxon>
        <taxon>Acanthomorphata</taxon>
        <taxon>Eupercaria</taxon>
        <taxon>Centrarchiformes</taxon>
        <taxon>Terapontoidei</taxon>
        <taxon>Terapontidae</taxon>
        <taxon>Scortum</taxon>
    </lineage>
</organism>
<protein>
    <submittedName>
        <fullName evidence="1">Uncharacterized protein</fullName>
    </submittedName>
</protein>
<reference evidence="1" key="1">
    <citation type="submission" date="2022-04" db="EMBL/GenBank/DDBJ databases">
        <title>Jade perch genome.</title>
        <authorList>
            <person name="Chao B."/>
        </authorList>
    </citation>
    <scope>NUCLEOTIDE SEQUENCE</scope>
    <source>
        <strain evidence="1">CB-2022</strain>
    </source>
</reference>
<gene>
    <name evidence="1" type="ORF">L3Q82_023913</name>
</gene>
<dbReference type="EMBL" id="CM041536">
    <property type="protein sequence ID" value="KAI3371296.1"/>
    <property type="molecule type" value="Genomic_DNA"/>
</dbReference>
<evidence type="ECO:0000313" key="2">
    <source>
        <dbReference type="Proteomes" id="UP000831701"/>
    </source>
</evidence>
<feature type="non-terminal residue" evidence="1">
    <location>
        <position position="1"/>
    </location>
</feature>
<name>A0ACB8WU78_9TELE</name>